<evidence type="ECO:0000313" key="1">
    <source>
        <dbReference type="EMBL" id="HIQ97179.1"/>
    </source>
</evidence>
<name>A0A9D0ZWN5_9FIRM</name>
<evidence type="ECO:0000313" key="2">
    <source>
        <dbReference type="Proteomes" id="UP000886886"/>
    </source>
</evidence>
<dbReference type="InterPro" id="IPR038071">
    <property type="entry name" value="UROD/MetE-like_sf"/>
</dbReference>
<evidence type="ECO:0008006" key="3">
    <source>
        <dbReference type="Google" id="ProtNLM"/>
    </source>
</evidence>
<dbReference type="Gene3D" id="3.20.20.210">
    <property type="match status" value="1"/>
</dbReference>
<dbReference type="EMBL" id="DVFT01000169">
    <property type="protein sequence ID" value="HIQ97179.1"/>
    <property type="molecule type" value="Genomic_DNA"/>
</dbReference>
<comment type="caution">
    <text evidence="1">The sequence shown here is derived from an EMBL/GenBank/DDBJ whole genome shotgun (WGS) entry which is preliminary data.</text>
</comment>
<gene>
    <name evidence="1" type="ORF">IAB26_11525</name>
</gene>
<proteinExistence type="predicted"/>
<organism evidence="1 2">
    <name type="scientific">Candidatus Limivivens merdigallinarum</name>
    <dbReference type="NCBI Taxonomy" id="2840859"/>
    <lineage>
        <taxon>Bacteria</taxon>
        <taxon>Bacillati</taxon>
        <taxon>Bacillota</taxon>
        <taxon>Clostridia</taxon>
        <taxon>Lachnospirales</taxon>
        <taxon>Lachnospiraceae</taxon>
        <taxon>Lachnospiraceae incertae sedis</taxon>
        <taxon>Candidatus Limivivens</taxon>
    </lineage>
</organism>
<dbReference type="AlphaFoldDB" id="A0A9D0ZWN5"/>
<reference evidence="1" key="2">
    <citation type="journal article" date="2021" name="PeerJ">
        <title>Extensive microbial diversity within the chicken gut microbiome revealed by metagenomics and culture.</title>
        <authorList>
            <person name="Gilroy R."/>
            <person name="Ravi A."/>
            <person name="Getino M."/>
            <person name="Pursley I."/>
            <person name="Horton D.L."/>
            <person name="Alikhan N.F."/>
            <person name="Baker D."/>
            <person name="Gharbi K."/>
            <person name="Hall N."/>
            <person name="Watson M."/>
            <person name="Adriaenssens E.M."/>
            <person name="Foster-Nyarko E."/>
            <person name="Jarju S."/>
            <person name="Secka A."/>
            <person name="Antonio M."/>
            <person name="Oren A."/>
            <person name="Chaudhuri R.R."/>
            <person name="La Ragione R."/>
            <person name="Hildebrand F."/>
            <person name="Pallen M.J."/>
        </authorList>
    </citation>
    <scope>NUCLEOTIDE SEQUENCE</scope>
    <source>
        <strain evidence="1">ChiSjej3B21-11622</strain>
    </source>
</reference>
<reference evidence="1" key="1">
    <citation type="submission" date="2020-10" db="EMBL/GenBank/DDBJ databases">
        <authorList>
            <person name="Gilroy R."/>
        </authorList>
    </citation>
    <scope>NUCLEOTIDE SEQUENCE</scope>
    <source>
        <strain evidence="1">ChiSjej3B21-11622</strain>
    </source>
</reference>
<protein>
    <recommendedName>
        <fullName evidence="3">Uroporphyrinogen decarboxylase (URO-D) domain-containing protein</fullName>
    </recommendedName>
</protein>
<dbReference type="Proteomes" id="UP000886886">
    <property type="component" value="Unassembled WGS sequence"/>
</dbReference>
<accession>A0A9D0ZWN5</accession>
<dbReference type="SUPFAM" id="SSF51726">
    <property type="entry name" value="UROD/MetE-like"/>
    <property type="match status" value="1"/>
</dbReference>
<sequence length="414" mass="48096">MDISKKDQAVLRELGHRYAEAAALDCQEKKREEWKKLNRLEETRPLVMIDQLPWNELNTEHQLDLKCEDPFLRELEDYLRKTLYKWEHFPVDMVIAPYIPVPKIVTGTGFGAEIKETIQVTDSANDVVSHEYQDVLSSEEDLEKLHPAKVVYDQRTTLEHKAAAEQIFQGILPVKLTGQCPEFRVWDELSMLRGITPILYDFVDRPEFIHETMQKFTSLQIDLLRQFEELNLLEDDQQTIHCSGAFTDELAKRKSENDKILGTDCWAYGMAQLFSSCSVEMHEEFEIAYAKQYYEHVGLVYYGCCEPLHNKIDIIRQIPNVRKISISPWADPDIAAESMGRDYVLSRKPTPAFLASSSMDETVITQEIKKTLEACKRNHTPCEFILKDLSTVHYEPERLTRWANIVQDVIGRYD</sequence>